<feature type="domain" description="K Homology" evidence="4">
    <location>
        <begin position="271"/>
        <end position="347"/>
    </location>
</feature>
<dbReference type="InterPro" id="IPR004087">
    <property type="entry name" value="KH_dom"/>
</dbReference>
<dbReference type="OrthoDB" id="442947at2759"/>
<dbReference type="GO" id="GO:0003723">
    <property type="term" value="F:RNA binding"/>
    <property type="evidence" value="ECO:0007669"/>
    <property type="project" value="UniProtKB-UniRule"/>
</dbReference>
<dbReference type="Proteomes" id="UP001141552">
    <property type="component" value="Unassembled WGS sequence"/>
</dbReference>
<dbReference type="EMBL" id="JAKUCV010003476">
    <property type="protein sequence ID" value="KAJ4838779.1"/>
    <property type="molecule type" value="Genomic_DNA"/>
</dbReference>
<dbReference type="InterPro" id="IPR036612">
    <property type="entry name" value="KH_dom_type_1_sf"/>
</dbReference>
<evidence type="ECO:0000256" key="2">
    <source>
        <dbReference type="PROSITE-ProRule" id="PRU00117"/>
    </source>
</evidence>
<keyword evidence="1" id="KW-0677">Repeat</keyword>
<dbReference type="AlphaFoldDB" id="A0A9Q0FXZ0"/>
<evidence type="ECO:0000256" key="3">
    <source>
        <dbReference type="SAM" id="MobiDB-lite"/>
    </source>
</evidence>
<feature type="region of interest" description="Disordered" evidence="3">
    <location>
        <begin position="503"/>
        <end position="524"/>
    </location>
</feature>
<gene>
    <name evidence="5" type="ORF">Tsubulata_024653</name>
</gene>
<evidence type="ECO:0000256" key="1">
    <source>
        <dbReference type="ARBA" id="ARBA00022737"/>
    </source>
</evidence>
<keyword evidence="2" id="KW-0694">RNA-binding</keyword>
<evidence type="ECO:0000313" key="6">
    <source>
        <dbReference type="Proteomes" id="UP001141552"/>
    </source>
</evidence>
<evidence type="ECO:0000259" key="4">
    <source>
        <dbReference type="SMART" id="SM00322"/>
    </source>
</evidence>
<protein>
    <recommendedName>
        <fullName evidence="4">K Homology domain-containing protein</fullName>
    </recommendedName>
</protein>
<dbReference type="SUPFAM" id="SSF54791">
    <property type="entry name" value="Eukaryotic type KH-domain (KH-domain type I)"/>
    <property type="match status" value="5"/>
</dbReference>
<reference evidence="5" key="1">
    <citation type="submission" date="2022-02" db="EMBL/GenBank/DDBJ databases">
        <authorList>
            <person name="Henning P.M."/>
            <person name="McCubbin A.G."/>
            <person name="Shore J.S."/>
        </authorList>
    </citation>
    <scope>NUCLEOTIDE SEQUENCE</scope>
    <source>
        <strain evidence="5">F60SS</strain>
        <tissue evidence="5">Leaves</tissue>
    </source>
</reference>
<organism evidence="5 6">
    <name type="scientific">Turnera subulata</name>
    <dbReference type="NCBI Taxonomy" id="218843"/>
    <lineage>
        <taxon>Eukaryota</taxon>
        <taxon>Viridiplantae</taxon>
        <taxon>Streptophyta</taxon>
        <taxon>Embryophyta</taxon>
        <taxon>Tracheophyta</taxon>
        <taxon>Spermatophyta</taxon>
        <taxon>Magnoliopsida</taxon>
        <taxon>eudicotyledons</taxon>
        <taxon>Gunneridae</taxon>
        <taxon>Pentapetalae</taxon>
        <taxon>rosids</taxon>
        <taxon>fabids</taxon>
        <taxon>Malpighiales</taxon>
        <taxon>Passifloraceae</taxon>
        <taxon>Turnera</taxon>
    </lineage>
</organism>
<feature type="domain" description="K Homology" evidence="4">
    <location>
        <begin position="33"/>
        <end position="107"/>
    </location>
</feature>
<evidence type="ECO:0000313" key="5">
    <source>
        <dbReference type="EMBL" id="KAJ4838779.1"/>
    </source>
</evidence>
<proteinExistence type="predicted"/>
<comment type="caution">
    <text evidence="5">The sequence shown here is derived from an EMBL/GenBank/DDBJ whole genome shotgun (WGS) entry which is preliminary data.</text>
</comment>
<dbReference type="Gene3D" id="3.30.1370.10">
    <property type="entry name" value="K Homology domain, type 1"/>
    <property type="match status" value="5"/>
</dbReference>
<dbReference type="PROSITE" id="PS50084">
    <property type="entry name" value="KH_TYPE_1"/>
    <property type="match status" value="4"/>
</dbReference>
<dbReference type="SMART" id="SM00322">
    <property type="entry name" value="KH"/>
    <property type="match status" value="5"/>
</dbReference>
<dbReference type="InterPro" id="IPR004088">
    <property type="entry name" value="KH_dom_type_1"/>
</dbReference>
<feature type="region of interest" description="Disordered" evidence="3">
    <location>
        <begin position="1"/>
        <end position="27"/>
    </location>
</feature>
<feature type="domain" description="K Homology" evidence="4">
    <location>
        <begin position="133"/>
        <end position="205"/>
    </location>
</feature>
<feature type="domain" description="K Homology" evidence="4">
    <location>
        <begin position="575"/>
        <end position="645"/>
    </location>
</feature>
<dbReference type="PANTHER" id="PTHR10288">
    <property type="entry name" value="KH DOMAIN CONTAINING RNA BINDING PROTEIN"/>
    <property type="match status" value="1"/>
</dbReference>
<keyword evidence="6" id="KW-1185">Reference proteome</keyword>
<feature type="region of interest" description="Disordered" evidence="3">
    <location>
        <begin position="247"/>
        <end position="267"/>
    </location>
</feature>
<name>A0A9Q0FXZ0_9ROSI</name>
<sequence>MQHQNHHRPSNNFRHGGNPRVRRSGNTLELRPGEVRFRIVCHVSAVGPLIGPSGSIVSQMRRDTSCHIHLRNPVDVSSYHAVVEVLGSHSRRRGIRLRDDQEEEEVLVSDAQDAVLRVCGRMWEADAAGGEPREGYCGLLVNRTQIGAVVGRGGNNIARMRRESGADICTLPPPHWASMDDELVQITGGVLAAKKALVRVTEVLQGCPPFGIEPVPWTKPIRRDSDDSTDPHAEFFPNLYSVLPPLGENQEDNASSSADSEGDANQQHNSKEVSFRLLCSNTAAGWIIGKKGSIVRALQNQTGASICFAAPSTLSDDRVVTISASENLASWYSPAQNAVILVFARSVEYTIEKWHRLPGLNGGPSVTAKLLVASDNLCCLSKGADKIDSEIAETTGADVHVLERDRNDVVVQITGEYKSVQNALFQITAKLRDDLLPSEVLTEVRARNHYGAMSANFPTLHHPARLFPASDQCNSLAREMDKHGLSNGMDDPSSPGMQLIQKLGRGTGGISDKKQSSTTSSKGSELGSLLHFLLPGAVLDGGVKNLGNSVTNGEKGSKDLKGSVEFQRKKSAIVSSTTVELRVTEDILSSLFGADDSCLSQLTQVSGAKIQVHDPLPGTSEGMVVISGTPDQTSVGQGLLQALIMGCP</sequence>
<feature type="compositionally biased region" description="Polar residues" evidence="3">
    <location>
        <begin position="252"/>
        <end position="267"/>
    </location>
</feature>
<feature type="domain" description="K Homology" evidence="4">
    <location>
        <begin position="364"/>
        <end position="432"/>
    </location>
</feature>
<reference evidence="5" key="2">
    <citation type="journal article" date="2023" name="Plants (Basel)">
        <title>Annotation of the Turnera subulata (Passifloraceae) Draft Genome Reveals the S-Locus Evolved after the Divergence of Turneroideae from Passifloroideae in a Stepwise Manner.</title>
        <authorList>
            <person name="Henning P.M."/>
            <person name="Roalson E.H."/>
            <person name="Mir W."/>
            <person name="McCubbin A.G."/>
            <person name="Shore J.S."/>
        </authorList>
    </citation>
    <scope>NUCLEOTIDE SEQUENCE</scope>
    <source>
        <strain evidence="5">F60SS</strain>
    </source>
</reference>
<accession>A0A9Q0FXZ0</accession>
<dbReference type="Pfam" id="PF00013">
    <property type="entry name" value="KH_1"/>
    <property type="match status" value="4"/>
</dbReference>